<dbReference type="InterPro" id="IPR029033">
    <property type="entry name" value="His_PPase_superfam"/>
</dbReference>
<dbReference type="AlphaFoldDB" id="A0A2A2PMY1"/>
<keyword evidence="1" id="KW-0966">Cell projection</keyword>
<dbReference type="Gene3D" id="3.40.50.1240">
    <property type="entry name" value="Phosphoglycerate mutase-like"/>
    <property type="match status" value="1"/>
</dbReference>
<organism evidence="1 2">
    <name type="scientific">Pseudomonas moraviensis</name>
    <dbReference type="NCBI Taxonomy" id="321662"/>
    <lineage>
        <taxon>Bacteria</taxon>
        <taxon>Pseudomonadati</taxon>
        <taxon>Pseudomonadota</taxon>
        <taxon>Gammaproteobacteria</taxon>
        <taxon>Pseudomonadales</taxon>
        <taxon>Pseudomonadaceae</taxon>
        <taxon>Pseudomonas</taxon>
    </lineage>
</organism>
<sequence>MALKVRMLVPRFLVAAGLAVVLLTLIVTDHPSHSGLRNATVLIIRHAEKPDVGSVLNARGEQRAAAYVDYFTALQLDGQVLTPQRLIAAGDTPESSRSRLTLTPLAQRLNLAIEQPYVNGDLHQLVKLLRKSNPAQTVLIAWHHGHINKLLKAFGGDPTALMGQEKWPDDVFDWLIVLRFDDKGRLIPSRSLKVQEHLLPGDAAATSGG</sequence>
<dbReference type="EMBL" id="NRST01000001">
    <property type="protein sequence ID" value="PAW56575.1"/>
    <property type="molecule type" value="Genomic_DNA"/>
</dbReference>
<keyword evidence="2" id="KW-1185">Reference proteome</keyword>
<proteinExistence type="predicted"/>
<dbReference type="Proteomes" id="UP000217830">
    <property type="component" value="Unassembled WGS sequence"/>
</dbReference>
<gene>
    <name evidence="1" type="ORF">CKQ80_15075</name>
</gene>
<evidence type="ECO:0000313" key="1">
    <source>
        <dbReference type="EMBL" id="PAW56575.1"/>
    </source>
</evidence>
<accession>A0A2A2PMY1</accession>
<keyword evidence="1" id="KW-0969">Cilium</keyword>
<reference evidence="1 2" key="1">
    <citation type="submission" date="2017-08" db="EMBL/GenBank/DDBJ databases">
        <title>Draft Genome Sequence of Pseudomonas moraviensis TYU6, isolated from Taxus cuspidata by using PacBio Single-Molecule Real-Time Technology.</title>
        <authorList>
            <person name="Baek K.-H."/>
            <person name="Mishra A.K."/>
        </authorList>
    </citation>
    <scope>NUCLEOTIDE SEQUENCE [LARGE SCALE GENOMIC DNA]</scope>
    <source>
        <strain evidence="1 2">TYU6</strain>
    </source>
</reference>
<keyword evidence="1" id="KW-0282">Flagellum</keyword>
<comment type="caution">
    <text evidence="1">The sequence shown here is derived from an EMBL/GenBank/DDBJ whole genome shotgun (WGS) entry which is preliminary data.</text>
</comment>
<dbReference type="RefSeq" id="WP_095668051.1">
    <property type="nucleotide sequence ID" value="NZ_NRSS01000003.1"/>
</dbReference>
<dbReference type="SUPFAM" id="SSF53254">
    <property type="entry name" value="Phosphoglycerate mutase-like"/>
    <property type="match status" value="1"/>
</dbReference>
<evidence type="ECO:0000313" key="2">
    <source>
        <dbReference type="Proteomes" id="UP000217830"/>
    </source>
</evidence>
<protein>
    <submittedName>
        <fullName evidence="1">Flagellar basal body-associated protein FliL</fullName>
    </submittedName>
</protein>
<name>A0A2A2PMY1_9PSED</name>